<feature type="compositionally biased region" description="Basic residues" evidence="1">
    <location>
        <begin position="62"/>
        <end position="71"/>
    </location>
</feature>
<feature type="compositionally biased region" description="Acidic residues" evidence="1">
    <location>
        <begin position="107"/>
        <end position="120"/>
    </location>
</feature>
<evidence type="ECO:0000313" key="3">
    <source>
        <dbReference type="Proteomes" id="UP000324222"/>
    </source>
</evidence>
<organism evidence="2 3">
    <name type="scientific">Portunus trituberculatus</name>
    <name type="common">Swimming crab</name>
    <name type="synonym">Neptunus trituberculatus</name>
    <dbReference type="NCBI Taxonomy" id="210409"/>
    <lineage>
        <taxon>Eukaryota</taxon>
        <taxon>Metazoa</taxon>
        <taxon>Ecdysozoa</taxon>
        <taxon>Arthropoda</taxon>
        <taxon>Crustacea</taxon>
        <taxon>Multicrustacea</taxon>
        <taxon>Malacostraca</taxon>
        <taxon>Eumalacostraca</taxon>
        <taxon>Eucarida</taxon>
        <taxon>Decapoda</taxon>
        <taxon>Pleocyemata</taxon>
        <taxon>Brachyura</taxon>
        <taxon>Eubrachyura</taxon>
        <taxon>Portunoidea</taxon>
        <taxon>Portunidae</taxon>
        <taxon>Portuninae</taxon>
        <taxon>Portunus</taxon>
    </lineage>
</organism>
<evidence type="ECO:0000256" key="1">
    <source>
        <dbReference type="SAM" id="MobiDB-lite"/>
    </source>
</evidence>
<comment type="caution">
    <text evidence="2">The sequence shown here is derived from an EMBL/GenBank/DDBJ whole genome shotgun (WGS) entry which is preliminary data.</text>
</comment>
<accession>A0A5B7G456</accession>
<feature type="region of interest" description="Disordered" evidence="1">
    <location>
        <begin position="93"/>
        <end position="132"/>
    </location>
</feature>
<feature type="compositionally biased region" description="Basic and acidic residues" evidence="1">
    <location>
        <begin position="121"/>
        <end position="132"/>
    </location>
</feature>
<name>A0A5B7G456_PORTR</name>
<keyword evidence="3" id="KW-1185">Reference proteome</keyword>
<feature type="region of interest" description="Disordered" evidence="1">
    <location>
        <begin position="44"/>
        <end position="71"/>
    </location>
</feature>
<dbReference type="AlphaFoldDB" id="A0A5B7G456"/>
<dbReference type="EMBL" id="VSRR010012741">
    <property type="protein sequence ID" value="MPC54920.1"/>
    <property type="molecule type" value="Genomic_DNA"/>
</dbReference>
<dbReference type="Proteomes" id="UP000324222">
    <property type="component" value="Unassembled WGS sequence"/>
</dbReference>
<gene>
    <name evidence="2" type="ORF">E2C01_048849</name>
</gene>
<reference evidence="2 3" key="1">
    <citation type="submission" date="2019-05" db="EMBL/GenBank/DDBJ databases">
        <title>Another draft genome of Portunus trituberculatus and its Hox gene families provides insights of decapod evolution.</title>
        <authorList>
            <person name="Jeong J.-H."/>
            <person name="Song I."/>
            <person name="Kim S."/>
            <person name="Choi T."/>
            <person name="Kim D."/>
            <person name="Ryu S."/>
            <person name="Kim W."/>
        </authorList>
    </citation>
    <scope>NUCLEOTIDE SEQUENCE [LARGE SCALE GENOMIC DNA]</scope>
    <source>
        <tissue evidence="2">Muscle</tissue>
    </source>
</reference>
<evidence type="ECO:0000313" key="2">
    <source>
        <dbReference type="EMBL" id="MPC54920.1"/>
    </source>
</evidence>
<proteinExistence type="predicted"/>
<sequence>MTLLLEVREILLLCVSKAKQQYKSEFKSLVTELIGRNGLTKQEEHRVFEREASSSSPPPSRQRGRKALTHTRSKITDERLCEWLLVSLILTEDQEQEEEEKKKRDDTENEQEAAEEEKDDEERRTETPQEGK</sequence>
<protein>
    <submittedName>
        <fullName evidence="2">Uncharacterized protein</fullName>
    </submittedName>
</protein>